<dbReference type="AlphaFoldDB" id="F4PJ63"/>
<organism evidence="4 5">
    <name type="scientific">Cavenderia fasciculata</name>
    <name type="common">Slime mold</name>
    <name type="synonym">Dictyostelium fasciculatum</name>
    <dbReference type="NCBI Taxonomy" id="261658"/>
    <lineage>
        <taxon>Eukaryota</taxon>
        <taxon>Amoebozoa</taxon>
        <taxon>Evosea</taxon>
        <taxon>Eumycetozoa</taxon>
        <taxon>Dictyostelia</taxon>
        <taxon>Acytosteliales</taxon>
        <taxon>Cavenderiaceae</taxon>
        <taxon>Cavenderia</taxon>
    </lineage>
</organism>
<dbReference type="GO" id="GO:0003723">
    <property type="term" value="F:RNA binding"/>
    <property type="evidence" value="ECO:0007669"/>
    <property type="project" value="UniProtKB-UniRule"/>
</dbReference>
<sequence length="97" mass="11069">MSNNRIFVARLPWSVCKIALRNHFSKFGSITDGYVVLDRITRRSKGYGFVTYSTNESAQQAIAVQHEMEGRQLVVNIAFDKNTPKVDSPMDMEDLKQ</sequence>
<dbReference type="PANTHER" id="PTHR48024">
    <property type="entry name" value="GEO13361P1-RELATED"/>
    <property type="match status" value="1"/>
</dbReference>
<dbReference type="EMBL" id="GL883007">
    <property type="protein sequence ID" value="EGG24349.1"/>
    <property type="molecule type" value="Genomic_DNA"/>
</dbReference>
<dbReference type="KEGG" id="dfa:DFA_06499"/>
<dbReference type="InterPro" id="IPR050886">
    <property type="entry name" value="RNA-binding_reg"/>
</dbReference>
<evidence type="ECO:0000313" key="4">
    <source>
        <dbReference type="EMBL" id="EGG24349.1"/>
    </source>
</evidence>
<dbReference type="PROSITE" id="PS50102">
    <property type="entry name" value="RRM"/>
    <property type="match status" value="1"/>
</dbReference>
<feature type="domain" description="RRM" evidence="3">
    <location>
        <begin position="4"/>
        <end position="82"/>
    </location>
</feature>
<evidence type="ECO:0000313" key="5">
    <source>
        <dbReference type="Proteomes" id="UP000007797"/>
    </source>
</evidence>
<evidence type="ECO:0000259" key="3">
    <source>
        <dbReference type="PROSITE" id="PS50102"/>
    </source>
</evidence>
<dbReference type="SMART" id="SM00360">
    <property type="entry name" value="RRM"/>
    <property type="match status" value="1"/>
</dbReference>
<evidence type="ECO:0000256" key="1">
    <source>
        <dbReference type="ARBA" id="ARBA00022884"/>
    </source>
</evidence>
<accession>F4PJ63</accession>
<dbReference type="InterPro" id="IPR000504">
    <property type="entry name" value="RRM_dom"/>
</dbReference>
<dbReference type="OrthoDB" id="439808at2759"/>
<dbReference type="InterPro" id="IPR012677">
    <property type="entry name" value="Nucleotide-bd_a/b_plait_sf"/>
</dbReference>
<dbReference type="STRING" id="1054147.F4PJ63"/>
<protein>
    <recommendedName>
        <fullName evidence="3">RRM domain-containing protein</fullName>
    </recommendedName>
</protein>
<dbReference type="Pfam" id="PF00076">
    <property type="entry name" value="RRM_1"/>
    <property type="match status" value="1"/>
</dbReference>
<dbReference type="PANTHER" id="PTHR48024:SF56">
    <property type="entry name" value="HETEROGENEOUS NUCLEAR RIBONUCLEOPROTEIN A0"/>
    <property type="match status" value="1"/>
</dbReference>
<dbReference type="Gene3D" id="3.30.70.330">
    <property type="match status" value="1"/>
</dbReference>
<dbReference type="Proteomes" id="UP000007797">
    <property type="component" value="Unassembled WGS sequence"/>
</dbReference>
<dbReference type="OMA" id="PWSVCKI"/>
<evidence type="ECO:0000256" key="2">
    <source>
        <dbReference type="PROSITE-ProRule" id="PRU00176"/>
    </source>
</evidence>
<name>F4PJ63_CACFS</name>
<dbReference type="RefSeq" id="XP_004362200.1">
    <property type="nucleotide sequence ID" value="XM_004362143.1"/>
</dbReference>
<reference evidence="5" key="1">
    <citation type="journal article" date="2011" name="Genome Res.">
        <title>Phylogeny-wide analysis of social amoeba genomes highlights ancient origins for complex intercellular communication.</title>
        <authorList>
            <person name="Heidel A.J."/>
            <person name="Lawal H.M."/>
            <person name="Felder M."/>
            <person name="Schilde C."/>
            <person name="Helps N.R."/>
            <person name="Tunggal B."/>
            <person name="Rivero F."/>
            <person name="John U."/>
            <person name="Schleicher M."/>
            <person name="Eichinger L."/>
            <person name="Platzer M."/>
            <person name="Noegel A.A."/>
            <person name="Schaap P."/>
            <person name="Gloeckner G."/>
        </authorList>
    </citation>
    <scope>NUCLEOTIDE SEQUENCE [LARGE SCALE GENOMIC DNA]</scope>
    <source>
        <strain evidence="5">SH3</strain>
    </source>
</reference>
<dbReference type="GeneID" id="14876290"/>
<gene>
    <name evidence="4" type="ORF">DFA_06499</name>
</gene>
<dbReference type="SUPFAM" id="SSF54928">
    <property type="entry name" value="RNA-binding domain, RBD"/>
    <property type="match status" value="1"/>
</dbReference>
<proteinExistence type="predicted"/>
<keyword evidence="5" id="KW-1185">Reference proteome</keyword>
<dbReference type="InterPro" id="IPR035979">
    <property type="entry name" value="RBD_domain_sf"/>
</dbReference>
<keyword evidence="1 2" id="KW-0694">RNA-binding</keyword>